<gene>
    <name evidence="3" type="ORF">E5334_06530</name>
</gene>
<dbReference type="SUPFAM" id="SSF51182">
    <property type="entry name" value="RmlC-like cupins"/>
    <property type="match status" value="1"/>
</dbReference>
<keyword evidence="3" id="KW-0413">Isomerase</keyword>
<keyword evidence="2" id="KW-0862">Zinc</keyword>
<sequence length="586" mass="66442">MSDCRYDLSPTIKVDGYDHALWETPQAILEELSSRTQARLIVVEAYPGISSEALDLVASAFPDATVIDARDAYLDQEAIQAILAPHVTSDSVRGVMYRGALQDLMDTSAQARIQEDIRRCLKAHRPVIVWGFGASLIAEPCARELPEEQVLTVYGDISRWEIQQRYRQGMPNHFWDNPQESNTRKFKRGYFIEWRLADKIKRQLQPSLDYLLALTHRQKPLMISGDAYRAGLAQAVRSPFRMVPYFDPGVWGGQWMREHFGLSSEAPNYAWSFDGVPEENSVLLRYGTTNVEVPAQDIVLAHPKELLGTRNYARFGAEFPIRFDLLDTMGGQNLSLQVHPTTDYIINHYGMTYTQDESYYILDAGQNGGVYLGVKEGIDSDQMIGDLKEAQVTGSFDAAKYVNFWPAAKHDHFLIPAGTVHCSSADCMVLEVSATPYIFTYKLWDWDRTDLDGNPRPIHIEDGARNIQWDRDASWVKGHLINQVETLYDDEDLKVEKTGLHELEFIETRRYSSSRAIDLSTQGEVQVFNLVEGTAAWLESPQGAFEPREIHYAETVIVPAQVQSYRLRPAIDDEPIKVLVAQVRQA</sequence>
<dbReference type="Gene3D" id="2.60.120.10">
    <property type="entry name" value="Jelly Rolls"/>
    <property type="match status" value="1"/>
</dbReference>
<accession>A0A4S2EYS9</accession>
<reference evidence="3 4" key="1">
    <citation type="submission" date="2019-04" db="EMBL/GenBank/DDBJ databases">
        <title>Microbes associate with the intestines of laboratory mice.</title>
        <authorList>
            <person name="Navarre W."/>
            <person name="Wong E."/>
            <person name="Huang K."/>
            <person name="Tropini C."/>
            <person name="Ng K."/>
            <person name="Yu B."/>
        </authorList>
    </citation>
    <scope>NUCLEOTIDE SEQUENCE [LARGE SCALE GENOMIC DNA]</scope>
    <source>
        <strain evidence="3 4">NM07_P-09</strain>
    </source>
</reference>
<dbReference type="GO" id="GO:0046872">
    <property type="term" value="F:metal ion binding"/>
    <property type="evidence" value="ECO:0007669"/>
    <property type="project" value="UniProtKB-KW"/>
</dbReference>
<comment type="caution">
    <text evidence="3">The sequence shown here is derived from an EMBL/GenBank/DDBJ whole genome shotgun (WGS) entry which is preliminary data.</text>
</comment>
<evidence type="ECO:0000256" key="2">
    <source>
        <dbReference type="ARBA" id="ARBA00022833"/>
    </source>
</evidence>
<keyword evidence="1" id="KW-0479">Metal-binding</keyword>
<evidence type="ECO:0000313" key="3">
    <source>
        <dbReference type="EMBL" id="TGY61659.1"/>
    </source>
</evidence>
<dbReference type="AlphaFoldDB" id="A0A4S2EYS9"/>
<dbReference type="InterPro" id="IPR051804">
    <property type="entry name" value="Carb_Metab_Reg_Kinase/Isom"/>
</dbReference>
<dbReference type="InterPro" id="IPR011051">
    <property type="entry name" value="RmlC_Cupin_sf"/>
</dbReference>
<keyword evidence="4" id="KW-1185">Reference proteome</keyword>
<dbReference type="InterPro" id="IPR014710">
    <property type="entry name" value="RmlC-like_jellyroll"/>
</dbReference>
<dbReference type="PANTHER" id="PTHR42742">
    <property type="entry name" value="TRANSCRIPTIONAL REPRESSOR MPRA"/>
    <property type="match status" value="1"/>
</dbReference>
<dbReference type="CDD" id="cd07010">
    <property type="entry name" value="cupin_PMI_type_I_N_bac"/>
    <property type="match status" value="1"/>
</dbReference>
<dbReference type="Proteomes" id="UP000310263">
    <property type="component" value="Unassembled WGS sequence"/>
</dbReference>
<dbReference type="RefSeq" id="WP_136012792.1">
    <property type="nucleotide sequence ID" value="NZ_SRYE01000004.1"/>
</dbReference>
<dbReference type="GO" id="GO:0016853">
    <property type="term" value="F:isomerase activity"/>
    <property type="evidence" value="ECO:0007669"/>
    <property type="project" value="UniProtKB-KW"/>
</dbReference>
<organism evidence="3 4">
    <name type="scientific">Muricaecibacterium torontonense</name>
    <dbReference type="NCBI Taxonomy" id="3032871"/>
    <lineage>
        <taxon>Bacteria</taxon>
        <taxon>Bacillati</taxon>
        <taxon>Actinomycetota</taxon>
        <taxon>Coriobacteriia</taxon>
        <taxon>Coriobacteriales</taxon>
        <taxon>Atopobiaceae</taxon>
        <taxon>Muricaecibacterium</taxon>
    </lineage>
</organism>
<name>A0A4S2EYS9_9ACTN</name>
<proteinExistence type="predicted"/>
<dbReference type="PANTHER" id="PTHR42742:SF3">
    <property type="entry name" value="FRUCTOKINASE"/>
    <property type="match status" value="1"/>
</dbReference>
<evidence type="ECO:0000313" key="4">
    <source>
        <dbReference type="Proteomes" id="UP000310263"/>
    </source>
</evidence>
<dbReference type="EMBL" id="SRYE01000004">
    <property type="protein sequence ID" value="TGY61659.1"/>
    <property type="molecule type" value="Genomic_DNA"/>
</dbReference>
<protein>
    <submittedName>
        <fullName evidence="3">Mannose-6-phosphate isomerase</fullName>
    </submittedName>
</protein>
<dbReference type="OrthoDB" id="9808275at2"/>
<evidence type="ECO:0000256" key="1">
    <source>
        <dbReference type="ARBA" id="ARBA00022723"/>
    </source>
</evidence>